<dbReference type="InterPro" id="IPR036282">
    <property type="entry name" value="Glutathione-S-Trfase_C_sf"/>
</dbReference>
<feature type="domain" description="GST C-terminal" evidence="2">
    <location>
        <begin position="71"/>
        <end position="188"/>
    </location>
</feature>
<dbReference type="Gene3D" id="3.40.30.10">
    <property type="entry name" value="Glutaredoxin"/>
    <property type="match status" value="1"/>
</dbReference>
<evidence type="ECO:0008006" key="4">
    <source>
        <dbReference type="Google" id="ProtNLM"/>
    </source>
</evidence>
<dbReference type="InterPro" id="IPR036249">
    <property type="entry name" value="Thioredoxin-like_sf"/>
</dbReference>
<evidence type="ECO:0000259" key="2">
    <source>
        <dbReference type="PROSITE" id="PS50405"/>
    </source>
</evidence>
<dbReference type="InterPro" id="IPR004045">
    <property type="entry name" value="Glutathione_S-Trfase_N"/>
</dbReference>
<dbReference type="InterPro" id="IPR010987">
    <property type="entry name" value="Glutathione-S-Trfase_C-like"/>
</dbReference>
<organism evidence="3">
    <name type="scientific">Arcella intermedia</name>
    <dbReference type="NCBI Taxonomy" id="1963864"/>
    <lineage>
        <taxon>Eukaryota</taxon>
        <taxon>Amoebozoa</taxon>
        <taxon>Tubulinea</taxon>
        <taxon>Elardia</taxon>
        <taxon>Arcellinida</taxon>
        <taxon>Sphaerothecina</taxon>
        <taxon>Arcellidae</taxon>
        <taxon>Arcella</taxon>
    </lineage>
</organism>
<feature type="domain" description="GST N-terminal" evidence="1">
    <location>
        <begin position="1"/>
        <end position="69"/>
    </location>
</feature>
<accession>A0A6B2LKB6</accession>
<dbReference type="SFLD" id="SFLDS00019">
    <property type="entry name" value="Glutathione_Transferase_(cytos"/>
    <property type="match status" value="1"/>
</dbReference>
<name>A0A6B2LKB6_9EUKA</name>
<dbReference type="InterPro" id="IPR040079">
    <property type="entry name" value="Glutathione_S-Trfase"/>
</dbReference>
<reference evidence="3" key="1">
    <citation type="journal article" date="2020" name="J. Eukaryot. Microbiol.">
        <title>De novo Sequencing, Assembly and Annotation of the Transcriptome for the Free-Living Testate Amoeba Arcella intermedia.</title>
        <authorList>
            <person name="Ribeiro G.M."/>
            <person name="Porfirio-Sousa A.L."/>
            <person name="Maurer-Alcala X.X."/>
            <person name="Katz L.A."/>
            <person name="Lahr D.J.G."/>
        </authorList>
    </citation>
    <scope>NUCLEOTIDE SEQUENCE</scope>
</reference>
<evidence type="ECO:0000259" key="1">
    <source>
        <dbReference type="PROSITE" id="PS50404"/>
    </source>
</evidence>
<dbReference type="PANTHER" id="PTHR11571">
    <property type="entry name" value="GLUTATHIONE S-TRANSFERASE"/>
    <property type="match status" value="1"/>
</dbReference>
<dbReference type="CDD" id="cd03039">
    <property type="entry name" value="GST_N_Sigma_like"/>
    <property type="match status" value="1"/>
</dbReference>
<dbReference type="PANTHER" id="PTHR11571:SF252">
    <property type="entry name" value="GLUTATHIONE S-TRANSFERASE"/>
    <property type="match status" value="1"/>
</dbReference>
<dbReference type="GO" id="GO:0004364">
    <property type="term" value="F:glutathione transferase activity"/>
    <property type="evidence" value="ECO:0007669"/>
    <property type="project" value="TreeGrafter"/>
</dbReference>
<dbReference type="SUPFAM" id="SSF47616">
    <property type="entry name" value="GST C-terminal domain-like"/>
    <property type="match status" value="1"/>
</dbReference>
<dbReference type="Pfam" id="PF14497">
    <property type="entry name" value="GST_C_3"/>
    <property type="match status" value="1"/>
</dbReference>
<dbReference type="AlphaFoldDB" id="A0A6B2LKB6"/>
<proteinExistence type="predicted"/>
<dbReference type="SUPFAM" id="SSF52833">
    <property type="entry name" value="Thioredoxin-like"/>
    <property type="match status" value="1"/>
</dbReference>
<dbReference type="InterPro" id="IPR050213">
    <property type="entry name" value="GST_superfamily"/>
</dbReference>
<dbReference type="EMBL" id="GIBP01008179">
    <property type="protein sequence ID" value="NDV37148.1"/>
    <property type="molecule type" value="Transcribed_RNA"/>
</dbReference>
<protein>
    <recommendedName>
        <fullName evidence="4">GST N-terminal domain-containing protein</fullName>
    </recommendedName>
</protein>
<dbReference type="PROSITE" id="PS50404">
    <property type="entry name" value="GST_NTER"/>
    <property type="match status" value="1"/>
</dbReference>
<evidence type="ECO:0000313" key="3">
    <source>
        <dbReference type="EMBL" id="NDV37148.1"/>
    </source>
</evidence>
<dbReference type="PROSITE" id="PS50405">
    <property type="entry name" value="GST_CTER"/>
    <property type="match status" value="1"/>
</dbReference>
<dbReference type="GO" id="GO:0006749">
    <property type="term" value="P:glutathione metabolic process"/>
    <property type="evidence" value="ECO:0007669"/>
    <property type="project" value="TreeGrafter"/>
</dbReference>
<dbReference type="InterPro" id="IPR004046">
    <property type="entry name" value="GST_C"/>
</dbReference>
<dbReference type="CDD" id="cd03192">
    <property type="entry name" value="GST_C_Sigma_like"/>
    <property type="match status" value="1"/>
</dbReference>
<dbReference type="Pfam" id="PF02798">
    <property type="entry name" value="GST_N"/>
    <property type="match status" value="1"/>
</dbReference>
<sequence length="188" mass="20317">MPGRAEPIRLAFRIGNIPFEDTRIPFTEWGQKKATFPFGTVPVLEVDGKKLGNSNTILQYVGKLAGLAPGDLFQFAKVDEFLSVLEDYMTALFGGIKKAAPEDKPAFIAEFVKTTSPHFLGLLEKTAVANGGPYAVGSALTVADLKLYVLIGTINAGMPFPQPGIWDATPTLLSIHKLVQEKVDSLPK</sequence>
<dbReference type="Gene3D" id="1.20.1050.10">
    <property type="match status" value="1"/>
</dbReference>